<dbReference type="PROSITE" id="PS50222">
    <property type="entry name" value="EF_HAND_2"/>
    <property type="match status" value="1"/>
</dbReference>
<evidence type="ECO:0000313" key="3">
    <source>
        <dbReference type="EnsemblProtists" id="PYU1_T001469"/>
    </source>
</evidence>
<evidence type="ECO:0000256" key="1">
    <source>
        <dbReference type="SAM" id="MobiDB-lite"/>
    </source>
</evidence>
<reference evidence="3" key="3">
    <citation type="submission" date="2015-02" db="UniProtKB">
        <authorList>
            <consortium name="EnsemblProtists"/>
        </authorList>
    </citation>
    <scope>IDENTIFICATION</scope>
    <source>
        <strain evidence="3">DAOM BR144</strain>
    </source>
</reference>
<dbReference type="VEuPathDB" id="FungiDB:PYU1_G001469"/>
<dbReference type="SUPFAM" id="SSF47473">
    <property type="entry name" value="EF-hand"/>
    <property type="match status" value="2"/>
</dbReference>
<keyword evidence="4" id="KW-1185">Reference proteome</keyword>
<feature type="compositionally biased region" description="Polar residues" evidence="1">
    <location>
        <begin position="53"/>
        <end position="63"/>
    </location>
</feature>
<dbReference type="Proteomes" id="UP000019132">
    <property type="component" value="Unassembled WGS sequence"/>
</dbReference>
<dbReference type="HOGENOM" id="CLU_006009_0_0_1"/>
<dbReference type="EMBL" id="GL376626">
    <property type="status" value="NOT_ANNOTATED_CDS"/>
    <property type="molecule type" value="Genomic_DNA"/>
</dbReference>
<dbReference type="OMA" id="EDWNKAY"/>
<accession>K3W928</accession>
<feature type="region of interest" description="Disordered" evidence="1">
    <location>
        <begin position="53"/>
        <end position="86"/>
    </location>
</feature>
<proteinExistence type="predicted"/>
<dbReference type="GO" id="GO:0005509">
    <property type="term" value="F:calcium ion binding"/>
    <property type="evidence" value="ECO:0007669"/>
    <property type="project" value="InterPro"/>
</dbReference>
<dbReference type="eggNOG" id="ENOG502SD27">
    <property type="taxonomic scope" value="Eukaryota"/>
</dbReference>
<protein>
    <recommendedName>
        <fullName evidence="2">EF-hand domain-containing protein</fullName>
    </recommendedName>
</protein>
<name>K3W928_GLOUD</name>
<sequence>MANVRAPARSIAAIHSYLSDRSRACDAHIDALHQTIQQSRKPKVAGVLINNTHKPITRASPTKSSYSHGNSSNSLKRSILKKTPPQETYDKAESVEQWFQRVLRTKQLSPLDLCDLFSYGDARRHATVPLRHVCDVLFDLDPDGRDPVSPDMEVFLSNFAFEDAAKGGDIVVNVKDALRALNIWQSGTTSSKTSKAASSSMKPSASRSPERPQRITQSPPLSPQQRVLLETKNKKLLGVIASLEDANLQLSQQLKDAATGKEAPRPPSKVHSMVTTSTGGVKQLEELLLPESDTNTTGFVSLRQLRWLLAEKFHVENVTETLLMEMCLGMNFNAQSQVDAREFVHVLLDVLIYASTPPRRRRDATSRDLLRTAIQQYLGSDGFDASADPRMMLTALCIKYDLERDARISVSEIMRVLYHDLPAQHTTHASFPLAQNDALSVLEPFVKEQPSSSSNHRQRGFLSYPDLVEWMLASPTDEPKDTEDVMTARALDWGFWAKLRTILCSGNATNRALESKIHVQLCKIFKKLDPRRTFCVSQHHFLRVVDNHIDANDLAVVTSVLTDTDGGNGKASEHDTAPRLLRYDVFMKLVFGVPALQTDPNRNKLFQRIARKLRHADKAHEGKDGVDENATKVSTVRTALVAWLQKHGGAWCVTLPALHQLLCEATDHAHASSSTQLTMVELLFLFAHLDADHDGSIPLHSLWTFLKRECWRTVSDGTHRHGLSKRGNHQKRPRLEDTRRALTRCLRAYNLERALSSKYKHDSISQDQLLREIYDMLHVLGYDDDDDDVGSDQSDNPLDPAHLQQFLASIVVTANDADPELFRMGRLNLTIPIDALFDTLFDWHAVLHAMQLPHKLVDVKNTFERFDWHKNGSIALADWNKAWRQIIMAVAWPNGSFMCYIGSSQVMRQPQRRKQIHYQRSTTRTFSFTLWIVSITTQGGS</sequence>
<dbReference type="InterPro" id="IPR011992">
    <property type="entry name" value="EF-hand-dom_pair"/>
</dbReference>
<reference evidence="4" key="1">
    <citation type="journal article" date="2010" name="Genome Biol.">
        <title>Genome sequence of the necrotrophic plant pathogen Pythium ultimum reveals original pathogenicity mechanisms and effector repertoire.</title>
        <authorList>
            <person name="Levesque C.A."/>
            <person name="Brouwer H."/>
            <person name="Cano L."/>
            <person name="Hamilton J.P."/>
            <person name="Holt C."/>
            <person name="Huitema E."/>
            <person name="Raffaele S."/>
            <person name="Robideau G.P."/>
            <person name="Thines M."/>
            <person name="Win J."/>
            <person name="Zerillo M.M."/>
            <person name="Beakes G.W."/>
            <person name="Boore J.L."/>
            <person name="Busam D."/>
            <person name="Dumas B."/>
            <person name="Ferriera S."/>
            <person name="Fuerstenberg S.I."/>
            <person name="Gachon C.M."/>
            <person name="Gaulin E."/>
            <person name="Govers F."/>
            <person name="Grenville-Briggs L."/>
            <person name="Horner N."/>
            <person name="Hostetler J."/>
            <person name="Jiang R.H."/>
            <person name="Johnson J."/>
            <person name="Krajaejun T."/>
            <person name="Lin H."/>
            <person name="Meijer H.J."/>
            <person name="Moore B."/>
            <person name="Morris P."/>
            <person name="Phuntmart V."/>
            <person name="Puiu D."/>
            <person name="Shetty J."/>
            <person name="Stajich J.E."/>
            <person name="Tripathy S."/>
            <person name="Wawra S."/>
            <person name="van West P."/>
            <person name="Whitty B.R."/>
            <person name="Coutinho P.M."/>
            <person name="Henrissat B."/>
            <person name="Martin F."/>
            <person name="Thomas P.D."/>
            <person name="Tyler B.M."/>
            <person name="De Vries R.P."/>
            <person name="Kamoun S."/>
            <person name="Yandell M."/>
            <person name="Tisserat N."/>
            <person name="Buell C.R."/>
        </authorList>
    </citation>
    <scope>NUCLEOTIDE SEQUENCE</scope>
    <source>
        <strain evidence="4">DAOM:BR144</strain>
    </source>
</reference>
<dbReference type="AlphaFoldDB" id="K3W928"/>
<feature type="compositionally biased region" description="Polar residues" evidence="1">
    <location>
        <begin position="214"/>
        <end position="225"/>
    </location>
</feature>
<feature type="domain" description="EF-hand" evidence="2">
    <location>
        <begin position="677"/>
        <end position="712"/>
    </location>
</feature>
<feature type="region of interest" description="Disordered" evidence="1">
    <location>
        <begin position="189"/>
        <end position="226"/>
    </location>
</feature>
<evidence type="ECO:0000313" key="4">
    <source>
        <dbReference type="Proteomes" id="UP000019132"/>
    </source>
</evidence>
<dbReference type="EnsemblProtists" id="PYU1_T001469">
    <property type="protein sequence ID" value="PYU1_T001469"/>
    <property type="gene ID" value="PYU1_G001469"/>
</dbReference>
<feature type="compositionally biased region" description="Low complexity" evidence="1">
    <location>
        <begin position="64"/>
        <end position="74"/>
    </location>
</feature>
<organism evidence="3 4">
    <name type="scientific">Globisporangium ultimum (strain ATCC 200006 / CBS 805.95 / DAOM BR144)</name>
    <name type="common">Pythium ultimum</name>
    <dbReference type="NCBI Taxonomy" id="431595"/>
    <lineage>
        <taxon>Eukaryota</taxon>
        <taxon>Sar</taxon>
        <taxon>Stramenopiles</taxon>
        <taxon>Oomycota</taxon>
        <taxon>Peronosporomycetes</taxon>
        <taxon>Pythiales</taxon>
        <taxon>Pythiaceae</taxon>
        <taxon>Globisporangium</taxon>
    </lineage>
</organism>
<evidence type="ECO:0000259" key="2">
    <source>
        <dbReference type="PROSITE" id="PS50222"/>
    </source>
</evidence>
<feature type="compositionally biased region" description="Low complexity" evidence="1">
    <location>
        <begin position="189"/>
        <end position="207"/>
    </location>
</feature>
<reference evidence="4" key="2">
    <citation type="submission" date="2010-04" db="EMBL/GenBank/DDBJ databases">
        <authorList>
            <person name="Buell R."/>
            <person name="Hamilton J."/>
            <person name="Hostetler J."/>
        </authorList>
    </citation>
    <scope>NUCLEOTIDE SEQUENCE [LARGE SCALE GENOMIC DNA]</scope>
    <source>
        <strain evidence="4">DAOM:BR144</strain>
    </source>
</reference>
<dbReference type="InterPro" id="IPR002048">
    <property type="entry name" value="EF_hand_dom"/>
</dbReference>
<dbReference type="InParanoid" id="K3W928"/>
<feature type="region of interest" description="Disordered" evidence="1">
    <location>
        <begin position="255"/>
        <end position="276"/>
    </location>
</feature>